<comment type="caution">
    <text evidence="7">The sequence shown here is derived from an EMBL/GenBank/DDBJ whole genome shotgun (WGS) entry which is preliminary data.</text>
</comment>
<reference evidence="7" key="2">
    <citation type="submission" date="2023-06" db="EMBL/GenBank/DDBJ databases">
        <authorList>
            <person name="Ma L."/>
            <person name="Liu K.-W."/>
            <person name="Li Z."/>
            <person name="Hsiao Y.-Y."/>
            <person name="Qi Y."/>
            <person name="Fu T."/>
            <person name="Tang G."/>
            <person name="Zhang D."/>
            <person name="Sun W.-H."/>
            <person name="Liu D.-K."/>
            <person name="Li Y."/>
            <person name="Chen G.-Z."/>
            <person name="Liu X.-D."/>
            <person name="Liao X.-Y."/>
            <person name="Jiang Y.-T."/>
            <person name="Yu X."/>
            <person name="Hao Y."/>
            <person name="Huang J."/>
            <person name="Zhao X.-W."/>
            <person name="Ke S."/>
            <person name="Chen Y.-Y."/>
            <person name="Wu W.-L."/>
            <person name="Hsu J.-L."/>
            <person name="Lin Y.-F."/>
            <person name="Huang M.-D."/>
            <person name="Li C.-Y."/>
            <person name="Huang L."/>
            <person name="Wang Z.-W."/>
            <person name="Zhao X."/>
            <person name="Zhong W.-Y."/>
            <person name="Peng D.-H."/>
            <person name="Ahmad S."/>
            <person name="Lan S."/>
            <person name="Zhang J.-S."/>
            <person name="Tsai W.-C."/>
            <person name="Van De Peer Y."/>
            <person name="Liu Z.-J."/>
        </authorList>
    </citation>
    <scope>NUCLEOTIDE SEQUENCE</scope>
    <source>
        <strain evidence="7">CP</strain>
        <tissue evidence="7">Leaves</tissue>
    </source>
</reference>
<dbReference type="Proteomes" id="UP001180020">
    <property type="component" value="Unassembled WGS sequence"/>
</dbReference>
<evidence type="ECO:0000256" key="1">
    <source>
        <dbReference type="ARBA" id="ARBA00000900"/>
    </source>
</evidence>
<evidence type="ECO:0000259" key="6">
    <source>
        <dbReference type="PROSITE" id="PS51698"/>
    </source>
</evidence>
<evidence type="ECO:0000313" key="8">
    <source>
        <dbReference type="Proteomes" id="UP001180020"/>
    </source>
</evidence>
<evidence type="ECO:0000256" key="5">
    <source>
        <dbReference type="RuleBase" id="RU369093"/>
    </source>
</evidence>
<proteinExistence type="predicted"/>
<dbReference type="Pfam" id="PF04564">
    <property type="entry name" value="U-box"/>
    <property type="match status" value="1"/>
</dbReference>
<dbReference type="SMART" id="SM00504">
    <property type="entry name" value="Ubox"/>
    <property type="match status" value="1"/>
</dbReference>
<comment type="pathway">
    <text evidence="2 5">Protein modification; protein ubiquitination.</text>
</comment>
<dbReference type="InterPro" id="IPR011989">
    <property type="entry name" value="ARM-like"/>
</dbReference>
<evidence type="ECO:0000313" key="7">
    <source>
        <dbReference type="EMBL" id="KAK1301272.1"/>
    </source>
</evidence>
<dbReference type="PROSITE" id="PS51698">
    <property type="entry name" value="U_BOX"/>
    <property type="match status" value="1"/>
</dbReference>
<organism evidence="7 8">
    <name type="scientific">Acorus calamus</name>
    <name type="common">Sweet flag</name>
    <dbReference type="NCBI Taxonomy" id="4465"/>
    <lineage>
        <taxon>Eukaryota</taxon>
        <taxon>Viridiplantae</taxon>
        <taxon>Streptophyta</taxon>
        <taxon>Embryophyta</taxon>
        <taxon>Tracheophyta</taxon>
        <taxon>Spermatophyta</taxon>
        <taxon>Magnoliopsida</taxon>
        <taxon>Liliopsida</taxon>
        <taxon>Acoraceae</taxon>
        <taxon>Acorus</taxon>
    </lineage>
</organism>
<dbReference type="EMBL" id="JAUJYO010000012">
    <property type="protein sequence ID" value="KAK1301272.1"/>
    <property type="molecule type" value="Genomic_DNA"/>
</dbReference>
<dbReference type="InterPro" id="IPR045210">
    <property type="entry name" value="RING-Ubox_PUB"/>
</dbReference>
<keyword evidence="3 5" id="KW-0808">Transferase</keyword>
<dbReference type="CDD" id="cd16664">
    <property type="entry name" value="RING-Ubox_PUB"/>
    <property type="match status" value="1"/>
</dbReference>
<dbReference type="InterPro" id="IPR016024">
    <property type="entry name" value="ARM-type_fold"/>
</dbReference>
<feature type="domain" description="U-box" evidence="6">
    <location>
        <begin position="18"/>
        <end position="95"/>
    </location>
</feature>
<comment type="catalytic activity">
    <reaction evidence="1 5">
        <text>S-ubiquitinyl-[E2 ubiquitin-conjugating enzyme]-L-cysteine + [acceptor protein]-L-lysine = [E2 ubiquitin-conjugating enzyme]-L-cysteine + N(6)-ubiquitinyl-[acceptor protein]-L-lysine.</text>
        <dbReference type="EC" id="2.3.2.27"/>
    </reaction>
</comment>
<dbReference type="AlphaFoldDB" id="A0AAV9DJC1"/>
<dbReference type="Pfam" id="PF25598">
    <property type="entry name" value="ARM_PUB"/>
    <property type="match status" value="1"/>
</dbReference>
<protein>
    <recommendedName>
        <fullName evidence="5 6">U-box domain-containing protein</fullName>
        <ecNumber evidence="5">2.3.2.27</ecNumber>
    </recommendedName>
    <alternativeName>
        <fullName evidence="5">RING-type E3 ubiquitin transferase PUB</fullName>
    </alternativeName>
</protein>
<evidence type="ECO:0000256" key="2">
    <source>
        <dbReference type="ARBA" id="ARBA00004906"/>
    </source>
</evidence>
<name>A0AAV9DJC1_ACOCL</name>
<sequence>MLNARKQGLNPASDIDVSVPAPFTCPISLELMKDPVTLSTGITYDRRCIETWLDSGAGDIATCPVTNVGLDPLEPIPNHAIRRMIQDWCVANRSLGIERIPTPRAPLTDAAASDMLRRVSEAVGCGDHARVLALLEKVKALSRESGRDRKRFVARGARASLAEGFAACAGEEASEGILSALALMLPLDEAARASLGERATMRRLVRTLTRGDPPARLDAARVIRDVVASDEARAACAGEVEGIAEGLVGLIRGGPASARATRASLSAAYFVACASEGAAGRLARAGAVGAVVEALAECEGGGACEAALGVLERVADTEEGRRGLREHALAVAVVVKKVLWVSGAATEMAVAVLWKACAGAGGEGRVVVEALEVGAFQKLLVVLQIGCGESTRERASELLKMMNVYRGSKGLKSVDGGGDGRTLLQIYNKERRARRQTHAEVVGEVEMQGKGLRMLDLTRRCDEVGLANKRDGDRGG</sequence>
<dbReference type="Gene3D" id="1.25.10.10">
    <property type="entry name" value="Leucine-rich Repeat Variant"/>
    <property type="match status" value="1"/>
</dbReference>
<dbReference type="SUPFAM" id="SSF57850">
    <property type="entry name" value="RING/U-box"/>
    <property type="match status" value="1"/>
</dbReference>
<dbReference type="FunFam" id="3.30.40.10:FF:000442">
    <property type="entry name" value="RING-type E3 ubiquitin transferase"/>
    <property type="match status" value="1"/>
</dbReference>
<dbReference type="InterPro" id="IPR045185">
    <property type="entry name" value="PUB22/23/24-like"/>
</dbReference>
<dbReference type="InterPro" id="IPR058678">
    <property type="entry name" value="ARM_PUB"/>
</dbReference>
<accession>A0AAV9DJC1</accession>
<evidence type="ECO:0000256" key="3">
    <source>
        <dbReference type="ARBA" id="ARBA00022679"/>
    </source>
</evidence>
<evidence type="ECO:0000256" key="4">
    <source>
        <dbReference type="ARBA" id="ARBA00022786"/>
    </source>
</evidence>
<dbReference type="PANTHER" id="PTHR22849:SF161">
    <property type="entry name" value="U-BOX DOMAIN-CONTAINING PROTEIN"/>
    <property type="match status" value="1"/>
</dbReference>
<dbReference type="GO" id="GO:0061630">
    <property type="term" value="F:ubiquitin protein ligase activity"/>
    <property type="evidence" value="ECO:0007669"/>
    <property type="project" value="UniProtKB-UniRule"/>
</dbReference>
<dbReference type="InterPro" id="IPR003613">
    <property type="entry name" value="Ubox_domain"/>
</dbReference>
<reference evidence="7" key="1">
    <citation type="journal article" date="2023" name="Nat. Commun.">
        <title>Diploid and tetraploid genomes of Acorus and the evolution of monocots.</title>
        <authorList>
            <person name="Ma L."/>
            <person name="Liu K.W."/>
            <person name="Li Z."/>
            <person name="Hsiao Y.Y."/>
            <person name="Qi Y."/>
            <person name="Fu T."/>
            <person name="Tang G.D."/>
            <person name="Zhang D."/>
            <person name="Sun W.H."/>
            <person name="Liu D.K."/>
            <person name="Li Y."/>
            <person name="Chen G.Z."/>
            <person name="Liu X.D."/>
            <person name="Liao X.Y."/>
            <person name="Jiang Y.T."/>
            <person name="Yu X."/>
            <person name="Hao Y."/>
            <person name="Huang J."/>
            <person name="Zhao X.W."/>
            <person name="Ke S."/>
            <person name="Chen Y.Y."/>
            <person name="Wu W.L."/>
            <person name="Hsu J.L."/>
            <person name="Lin Y.F."/>
            <person name="Huang M.D."/>
            <person name="Li C.Y."/>
            <person name="Huang L."/>
            <person name="Wang Z.W."/>
            <person name="Zhao X."/>
            <person name="Zhong W.Y."/>
            <person name="Peng D.H."/>
            <person name="Ahmad S."/>
            <person name="Lan S."/>
            <person name="Zhang J.S."/>
            <person name="Tsai W.C."/>
            <person name="Van de Peer Y."/>
            <person name="Liu Z.J."/>
        </authorList>
    </citation>
    <scope>NUCLEOTIDE SEQUENCE</scope>
    <source>
        <strain evidence="7">CP</strain>
    </source>
</reference>
<dbReference type="PANTHER" id="PTHR22849">
    <property type="entry name" value="WDSAM1 PROTEIN"/>
    <property type="match status" value="1"/>
</dbReference>
<comment type="function">
    <text evidence="5">Functions as an E3 ubiquitin ligase.</text>
</comment>
<dbReference type="EC" id="2.3.2.27" evidence="5"/>
<dbReference type="SUPFAM" id="SSF48371">
    <property type="entry name" value="ARM repeat"/>
    <property type="match status" value="1"/>
</dbReference>
<keyword evidence="4 5" id="KW-0833">Ubl conjugation pathway</keyword>
<gene>
    <name evidence="7" type="primary">PUB21</name>
    <name evidence="7" type="ORF">QJS10_CPB12g01592</name>
</gene>
<dbReference type="GO" id="GO:0016567">
    <property type="term" value="P:protein ubiquitination"/>
    <property type="evidence" value="ECO:0007669"/>
    <property type="project" value="UniProtKB-UniRule"/>
</dbReference>
<dbReference type="InterPro" id="IPR013083">
    <property type="entry name" value="Znf_RING/FYVE/PHD"/>
</dbReference>
<dbReference type="Gene3D" id="3.30.40.10">
    <property type="entry name" value="Zinc/RING finger domain, C3HC4 (zinc finger)"/>
    <property type="match status" value="1"/>
</dbReference>
<keyword evidence="8" id="KW-1185">Reference proteome</keyword>